<keyword evidence="4" id="KW-0378">Hydrolase</keyword>
<keyword evidence="6" id="KW-0411">Iron-sulfur</keyword>
<name>A0A6J7Q223_9ZZZZ</name>
<evidence type="ECO:0000256" key="2">
    <source>
        <dbReference type="ARBA" id="ARBA00022723"/>
    </source>
</evidence>
<gene>
    <name evidence="11" type="ORF">UFOPK2967_00008</name>
    <name evidence="12" type="ORF">UFOPK3587_00234</name>
    <name evidence="13" type="ORF">UFOPK3984_00585</name>
    <name evidence="14" type="ORF">UFOPK4114_00285</name>
</gene>
<evidence type="ECO:0000256" key="7">
    <source>
        <dbReference type="ARBA" id="ARBA00023204"/>
    </source>
</evidence>
<proteinExistence type="inferred from homology"/>
<sequence>MRQIFSTELLGHLPPRKNSTEVRIKKSQLPKVAHATTSLNQLDQHITNCFACPRLVTWREEIAITKRKAYLDQDYWGKPISGFGSNKPRMLIIGLAPGAHGANRTGRVFTGDPSGDWLFGSLHRIGIAKIGTSIHKDDKQELKHTRITTAVRCAPPDNKPSNDERDTCAPWLLREFELALPTTRAFVGLGSFAWSALFTTLRELGHPLTTTKFGHGAEFRYRHEGVDYLLIASYHPSQQNTFTGKLTTTMLDSVLKKAAKFSQSVG</sequence>
<evidence type="ECO:0000313" key="14">
    <source>
        <dbReference type="EMBL" id="CAB5011638.1"/>
    </source>
</evidence>
<evidence type="ECO:0000256" key="3">
    <source>
        <dbReference type="ARBA" id="ARBA00022763"/>
    </source>
</evidence>
<reference evidence="14" key="1">
    <citation type="submission" date="2020-05" db="EMBL/GenBank/DDBJ databases">
        <authorList>
            <person name="Chiriac C."/>
            <person name="Salcher M."/>
            <person name="Ghai R."/>
            <person name="Kavagutti S V."/>
        </authorList>
    </citation>
    <scope>NUCLEOTIDE SEQUENCE</scope>
</reference>
<evidence type="ECO:0000256" key="6">
    <source>
        <dbReference type="ARBA" id="ARBA00023014"/>
    </source>
</evidence>
<evidence type="ECO:0000313" key="11">
    <source>
        <dbReference type="EMBL" id="CAB4777115.1"/>
    </source>
</evidence>
<feature type="domain" description="Uracil-DNA glycosylase-like" evidence="10">
    <location>
        <begin position="81"/>
        <end position="255"/>
    </location>
</feature>
<dbReference type="SMART" id="SM00987">
    <property type="entry name" value="UreE_C"/>
    <property type="match status" value="1"/>
</dbReference>
<dbReference type="InterPro" id="IPR044147">
    <property type="entry name" value="UdgB-like"/>
</dbReference>
<dbReference type="GO" id="GO:0033958">
    <property type="term" value="F:DNA-deoxyinosine glycosylase activity"/>
    <property type="evidence" value="ECO:0007669"/>
    <property type="project" value="InterPro"/>
</dbReference>
<dbReference type="GO" id="GO:0004844">
    <property type="term" value="F:uracil DNA N-glycosylase activity"/>
    <property type="evidence" value="ECO:0007669"/>
    <property type="project" value="InterPro"/>
</dbReference>
<dbReference type="GO" id="GO:0051539">
    <property type="term" value="F:4 iron, 4 sulfur cluster binding"/>
    <property type="evidence" value="ECO:0007669"/>
    <property type="project" value="UniProtKB-KW"/>
</dbReference>
<evidence type="ECO:0000256" key="8">
    <source>
        <dbReference type="ARBA" id="ARBA00023779"/>
    </source>
</evidence>
<dbReference type="GO" id="GO:0006284">
    <property type="term" value="P:base-excision repair"/>
    <property type="evidence" value="ECO:0007669"/>
    <property type="project" value="InterPro"/>
</dbReference>
<dbReference type="InterPro" id="IPR051536">
    <property type="entry name" value="UDG_Type-4/5"/>
</dbReference>
<dbReference type="InterPro" id="IPR005122">
    <property type="entry name" value="Uracil-DNA_glycosylase-like"/>
</dbReference>
<evidence type="ECO:0000313" key="13">
    <source>
        <dbReference type="EMBL" id="CAB4984151.1"/>
    </source>
</evidence>
<dbReference type="GO" id="GO:0046872">
    <property type="term" value="F:metal ion binding"/>
    <property type="evidence" value="ECO:0007669"/>
    <property type="project" value="UniProtKB-KW"/>
</dbReference>
<dbReference type="EMBL" id="CAFBPP010000006">
    <property type="protein sequence ID" value="CAB5011638.1"/>
    <property type="molecule type" value="Genomic_DNA"/>
</dbReference>
<organism evidence="14">
    <name type="scientific">freshwater metagenome</name>
    <dbReference type="NCBI Taxonomy" id="449393"/>
    <lineage>
        <taxon>unclassified sequences</taxon>
        <taxon>metagenomes</taxon>
        <taxon>ecological metagenomes</taxon>
    </lineage>
</organism>
<dbReference type="AlphaFoldDB" id="A0A6J7Q223"/>
<dbReference type="InterPro" id="IPR036895">
    <property type="entry name" value="Uracil-DNA_glycosylase-like_sf"/>
</dbReference>
<dbReference type="EMBL" id="CAFAAC010000001">
    <property type="protein sequence ID" value="CAB4777115.1"/>
    <property type="molecule type" value="Genomic_DNA"/>
</dbReference>
<dbReference type="Gene3D" id="3.40.470.10">
    <property type="entry name" value="Uracil-DNA glycosylase-like domain"/>
    <property type="match status" value="1"/>
</dbReference>
<dbReference type="EMBL" id="CAFBOP010000016">
    <property type="protein sequence ID" value="CAB4984151.1"/>
    <property type="molecule type" value="Genomic_DNA"/>
</dbReference>
<dbReference type="SMART" id="SM00986">
    <property type="entry name" value="UDG"/>
    <property type="match status" value="1"/>
</dbReference>
<keyword evidence="5" id="KW-0408">Iron</keyword>
<evidence type="ECO:0000256" key="1">
    <source>
        <dbReference type="ARBA" id="ARBA00022485"/>
    </source>
</evidence>
<dbReference type="Pfam" id="PF03167">
    <property type="entry name" value="UDG"/>
    <property type="match status" value="1"/>
</dbReference>
<evidence type="ECO:0000256" key="5">
    <source>
        <dbReference type="ARBA" id="ARBA00023004"/>
    </source>
</evidence>
<dbReference type="EMBL" id="CAFBMN010000006">
    <property type="protein sequence ID" value="CAB4896728.1"/>
    <property type="molecule type" value="Genomic_DNA"/>
</dbReference>
<evidence type="ECO:0000256" key="9">
    <source>
        <dbReference type="ARBA" id="ARBA00023887"/>
    </source>
</evidence>
<dbReference type="SUPFAM" id="SSF52141">
    <property type="entry name" value="Uracil-DNA glycosylase-like"/>
    <property type="match status" value="1"/>
</dbReference>
<evidence type="ECO:0000259" key="10">
    <source>
        <dbReference type="SMART" id="SM00986"/>
    </source>
</evidence>
<keyword evidence="1" id="KW-0004">4Fe-4S</keyword>
<dbReference type="PANTHER" id="PTHR33693:SF3">
    <property type="entry name" value="TYPE-5 URACIL-DNA GLYCOSYLASE"/>
    <property type="match status" value="1"/>
</dbReference>
<comment type="similarity">
    <text evidence="8">Belongs to the uracil-DNA glycosylase (UDG) superfamily. Type 5 (UDGb) family.</text>
</comment>
<protein>
    <recommendedName>
        <fullName evidence="9">Type-5 uracil-DNA glycosylase</fullName>
    </recommendedName>
</protein>
<evidence type="ECO:0000313" key="12">
    <source>
        <dbReference type="EMBL" id="CAB4896728.1"/>
    </source>
</evidence>
<dbReference type="CDD" id="cd10031">
    <property type="entry name" value="UDG-F5_TTUDGB_like"/>
    <property type="match status" value="1"/>
</dbReference>
<accession>A0A6J7Q223</accession>
<evidence type="ECO:0000256" key="4">
    <source>
        <dbReference type="ARBA" id="ARBA00022801"/>
    </source>
</evidence>
<keyword evidence="3" id="KW-0227">DNA damage</keyword>
<dbReference type="PANTHER" id="PTHR33693">
    <property type="entry name" value="TYPE-5 URACIL-DNA GLYCOSYLASE"/>
    <property type="match status" value="1"/>
</dbReference>
<keyword evidence="2" id="KW-0479">Metal-binding</keyword>
<keyword evidence="7" id="KW-0234">DNA repair</keyword>